<evidence type="ECO:0000259" key="8">
    <source>
        <dbReference type="PROSITE" id="PS50835"/>
    </source>
</evidence>
<evidence type="ECO:0000256" key="3">
    <source>
        <dbReference type="ARBA" id="ARBA00022427"/>
    </source>
</evidence>
<name>A0AAV6QJE5_SOLSE</name>
<comment type="caution">
    <text evidence="9">The sequence shown here is derived from an EMBL/GenBank/DDBJ whole genome shotgun (WGS) entry which is preliminary data.</text>
</comment>
<evidence type="ECO:0000256" key="2">
    <source>
        <dbReference type="ARBA" id="ARBA00004536"/>
    </source>
</evidence>
<accession>A0AAV6QJE5</accession>
<feature type="domain" description="Ig-like" evidence="8">
    <location>
        <begin position="284"/>
        <end position="371"/>
    </location>
</feature>
<dbReference type="Pfam" id="PF07686">
    <property type="entry name" value="V-set"/>
    <property type="match status" value="1"/>
</dbReference>
<dbReference type="SUPFAM" id="SSF81321">
    <property type="entry name" value="Family A G protein-coupled receptor-like"/>
    <property type="match status" value="1"/>
</dbReference>
<keyword evidence="7" id="KW-1133">Transmembrane helix</keyword>
<evidence type="ECO:0000256" key="7">
    <source>
        <dbReference type="SAM" id="Phobius"/>
    </source>
</evidence>
<dbReference type="GO" id="GO:0016323">
    <property type="term" value="C:basolateral plasma membrane"/>
    <property type="evidence" value="ECO:0007669"/>
    <property type="project" value="UniProtKB-SubCell"/>
</dbReference>
<dbReference type="SMART" id="SM00409">
    <property type="entry name" value="IG"/>
    <property type="match status" value="2"/>
</dbReference>
<evidence type="ECO:0000313" key="9">
    <source>
        <dbReference type="EMBL" id="KAG7490049.1"/>
    </source>
</evidence>
<feature type="transmembrane region" description="Helical" evidence="7">
    <location>
        <begin position="789"/>
        <end position="810"/>
    </location>
</feature>
<feature type="transmembrane region" description="Helical" evidence="7">
    <location>
        <begin position="535"/>
        <end position="560"/>
    </location>
</feature>
<feature type="transmembrane region" description="Helical" evidence="7">
    <location>
        <begin position="379"/>
        <end position="404"/>
    </location>
</feature>
<evidence type="ECO:0000313" key="10">
    <source>
        <dbReference type="Proteomes" id="UP000693946"/>
    </source>
</evidence>
<dbReference type="GO" id="GO:0005912">
    <property type="term" value="C:adherens junction"/>
    <property type="evidence" value="ECO:0007669"/>
    <property type="project" value="UniProtKB-SubCell"/>
</dbReference>
<keyword evidence="3" id="KW-0796">Tight junction</keyword>
<keyword evidence="7" id="KW-0812">Transmembrane</keyword>
<dbReference type="GO" id="GO:0004930">
    <property type="term" value="F:G protein-coupled receptor activity"/>
    <property type="evidence" value="ECO:0007669"/>
    <property type="project" value="InterPro"/>
</dbReference>
<protein>
    <submittedName>
        <fullName evidence="9">Coxsackievirus and adenovirus receptor-like</fullName>
    </submittedName>
</protein>
<dbReference type="PANTHER" id="PTHR44468">
    <property type="entry name" value="COXSACKIEVIRUS AND ADENOVIRUS RECEPTOR-RELATED"/>
    <property type="match status" value="1"/>
</dbReference>
<keyword evidence="9" id="KW-0675">Receptor</keyword>
<dbReference type="PANTHER" id="PTHR44468:SF2">
    <property type="entry name" value="V-SET AND IMMUNOGLOBULIN DOMAIN CONTAINING 8B ISOFORM X1"/>
    <property type="match status" value="1"/>
</dbReference>
<dbReference type="InterPro" id="IPR013106">
    <property type="entry name" value="Ig_V-set"/>
</dbReference>
<evidence type="ECO:0000256" key="1">
    <source>
        <dbReference type="ARBA" id="ARBA00004435"/>
    </source>
</evidence>
<dbReference type="PROSITE" id="PS50835">
    <property type="entry name" value="IG_LIKE"/>
    <property type="match status" value="2"/>
</dbReference>
<dbReference type="InterPro" id="IPR007110">
    <property type="entry name" value="Ig-like_dom"/>
</dbReference>
<dbReference type="SMART" id="SM00408">
    <property type="entry name" value="IGc2"/>
    <property type="match status" value="1"/>
</dbReference>
<keyword evidence="7" id="KW-0472">Membrane</keyword>
<feature type="transmembrane region" description="Helical" evidence="7">
    <location>
        <begin position="756"/>
        <end position="777"/>
    </location>
</feature>
<dbReference type="EMBL" id="JAGKHQ010000017">
    <property type="protein sequence ID" value="KAG7490049.1"/>
    <property type="molecule type" value="Genomic_DNA"/>
</dbReference>
<evidence type="ECO:0000256" key="4">
    <source>
        <dbReference type="ARBA" id="ARBA00022949"/>
    </source>
</evidence>
<feature type="transmembrane region" description="Helical" evidence="7">
    <location>
        <begin position="572"/>
        <end position="593"/>
    </location>
</feature>
<sequence length="852" mass="93216">MASVKGRQQVQHSEVSYPSAIRRCLFGAAFSCHAVCSPAAPPPDTPAMTCAAASANTSRHSDLSPPIDCDRGQRLIEGVAKTVHYGQRGCGHSNGCWVSPESIISRYSSRAALTGLGGQTSVKLWIVSSVLRVIMELVFTTVRLKVALLFVLTIQLRTDASEAMQITSSGPQTIQKPVGVTVNLGCTYTPSPQDTGQLDIEWVDLSPDMTQKDKLILSYAGGQTHQYGDASVSRRIKFIGDPKQGDASISLSDLKITDTATYQCKVKKSPGVDMRKVTLVVMVPPSAPKCWVEGGEEKGGTVSLHCESSQGSSPLSYVWTRATGGVIPPTATQDPQSGVLLIKNHTDSNAGRYVCEAKNAVGTAQCKYELHAYNPTNKVGVIVGAVIGALLLLLLLLFLIWLLICCCHKRRYEKEISNEIREDTAAPESRPGSRASSIRSVLGYRTHHGVIYSSVRKPLQSVIYTGGKNGTPTATGTTAAPLQYDHKYGYAATKTKHFTSPHTRGLKIKLSAYKFDTADVFGVKVVIMLGTNKLALWVCTGAFAVTTVFFNTCIFLMNLMKYKKEKKWSPSETIIMALTAASVLHQLLCYFWMTMDEVDVECRVAQTTYAVLLVMTLSLKFTIMWDTGFLTFYYSVKLVTTPNACYTQIQTIILKHVTMVAFLIPLCGLSTCMPMLAVFHVDNQTSGNVDCGVLVPDTIAGNIYEIIYLLLADVLPGVLMAKCCISISVNLALHLRHMKASTNGAHRPKLGSQMRVIQMALSIVFIYAVFFAVDIYVNYQIVVNHENAINLTFLFTSIYTTGTAVVLIYGKRTQWKLLLHDFNVFVDEYPCLACLKVAEQKTKPSTPVKIKS</sequence>
<dbReference type="Pfam" id="PF13927">
    <property type="entry name" value="Ig_3"/>
    <property type="match status" value="1"/>
</dbReference>
<dbReference type="Pfam" id="PF05296">
    <property type="entry name" value="TAS2R"/>
    <property type="match status" value="1"/>
</dbReference>
<dbReference type="InterPro" id="IPR052307">
    <property type="entry name" value="EJ_Adhesion_Regulator"/>
</dbReference>
<feature type="domain" description="Ig-like" evidence="8">
    <location>
        <begin position="179"/>
        <end position="278"/>
    </location>
</feature>
<comment type="subcellular location">
    <subcellularLocation>
        <location evidence="5">Basolateral cell membrane</location>
        <topology evidence="5">Single-pass type I membrane protein</topology>
    </subcellularLocation>
    <subcellularLocation>
        <location evidence="2">Cell junction</location>
        <location evidence="2">Adherens junction</location>
    </subcellularLocation>
    <subcellularLocation>
        <location evidence="1">Cell junction</location>
        <location evidence="1">Tight junction</location>
    </subcellularLocation>
</comment>
<evidence type="ECO:0000256" key="6">
    <source>
        <dbReference type="RuleBase" id="RU004423"/>
    </source>
</evidence>
<feature type="transmembrane region" description="Helical" evidence="7">
    <location>
        <begin position="657"/>
        <end position="679"/>
    </location>
</feature>
<comment type="similarity">
    <text evidence="6">Belongs to the G-protein coupled receptor T2R family.</text>
</comment>
<dbReference type="Proteomes" id="UP000693946">
    <property type="component" value="Linkage Group LG5"/>
</dbReference>
<gene>
    <name evidence="9" type="ORF">JOB18_026736</name>
</gene>
<feature type="transmembrane region" description="Helical" evidence="7">
    <location>
        <begin position="613"/>
        <end position="636"/>
    </location>
</feature>
<dbReference type="AlphaFoldDB" id="A0AAV6QJE5"/>
<dbReference type="InterPro" id="IPR003599">
    <property type="entry name" value="Ig_sub"/>
</dbReference>
<reference evidence="9 10" key="1">
    <citation type="journal article" date="2021" name="Sci. Rep.">
        <title>Chromosome anchoring in Senegalese sole (Solea senegalensis) reveals sex-associated markers and genome rearrangements in flatfish.</title>
        <authorList>
            <person name="Guerrero-Cozar I."/>
            <person name="Gomez-Garrido J."/>
            <person name="Berbel C."/>
            <person name="Martinez-Blanch J.F."/>
            <person name="Alioto T."/>
            <person name="Claros M.G."/>
            <person name="Gagnaire P.A."/>
            <person name="Manchado M."/>
        </authorList>
    </citation>
    <scope>NUCLEOTIDE SEQUENCE [LARGE SCALE GENOMIC DNA]</scope>
    <source>
        <strain evidence="9">Sse05_10M</strain>
    </source>
</reference>
<dbReference type="GO" id="GO:0005923">
    <property type="term" value="C:bicellular tight junction"/>
    <property type="evidence" value="ECO:0007669"/>
    <property type="project" value="UniProtKB-SubCell"/>
</dbReference>
<dbReference type="GO" id="GO:0033038">
    <property type="term" value="F:bitter taste receptor activity"/>
    <property type="evidence" value="ECO:0007669"/>
    <property type="project" value="InterPro"/>
</dbReference>
<keyword evidence="4" id="KW-0965">Cell junction</keyword>
<evidence type="ECO:0000256" key="5">
    <source>
        <dbReference type="ARBA" id="ARBA00023768"/>
    </source>
</evidence>
<dbReference type="SMART" id="SM00406">
    <property type="entry name" value="IGv"/>
    <property type="match status" value="1"/>
</dbReference>
<dbReference type="InterPro" id="IPR007960">
    <property type="entry name" value="TAS2R"/>
</dbReference>
<proteinExistence type="inferred from homology"/>
<dbReference type="InterPro" id="IPR003598">
    <property type="entry name" value="Ig_sub2"/>
</dbReference>
<keyword evidence="10" id="KW-1185">Reference proteome</keyword>
<organism evidence="9 10">
    <name type="scientific">Solea senegalensis</name>
    <name type="common">Senegalese sole</name>
    <dbReference type="NCBI Taxonomy" id="28829"/>
    <lineage>
        <taxon>Eukaryota</taxon>
        <taxon>Metazoa</taxon>
        <taxon>Chordata</taxon>
        <taxon>Craniata</taxon>
        <taxon>Vertebrata</taxon>
        <taxon>Euteleostomi</taxon>
        <taxon>Actinopterygii</taxon>
        <taxon>Neopterygii</taxon>
        <taxon>Teleostei</taxon>
        <taxon>Neoteleostei</taxon>
        <taxon>Acanthomorphata</taxon>
        <taxon>Carangaria</taxon>
        <taxon>Pleuronectiformes</taxon>
        <taxon>Pleuronectoidei</taxon>
        <taxon>Soleidae</taxon>
        <taxon>Solea</taxon>
    </lineage>
</organism>